<dbReference type="SUPFAM" id="SSF52113">
    <property type="entry name" value="BRCT domain"/>
    <property type="match status" value="1"/>
</dbReference>
<sequence length="450" mass="50121">MSDSKRSGEGGSSEKRNLPSWMSSKDNENKSHGKKAAVTSAEDEQSKLLDGVVFVLSGFVNPERATLRSQALEMGAEYRPDWTSDCTLLVCAYSNTPKFRQVEADCGTIVKKVVAASSIRVCGEWILECCSQKKLVEIDSYLMHSGKPWRKSNISHERGSEIDTRGALSHYVFDIFSTLCFGSQSPFPSFSLNTKIVCNSDQKASPPRKSEKQVKSGLHSKPTASTSYKFRASNPTKECFSPSKVKEWVIDDLNRNISWLESQEEKPEPSEIKQIAAEGILICLQDAIDFLEQNQDRDFITLTSVQLCSPELIVDFPSEIRHQFNPCTSSEGNLFSDVRKITDQWNVVPHAVEEMVKLVDGGNASSSLSKEDLCRKAKACKEIYEAELSSLDGSKRKKQRLKSDESGSSKRTNAVTGDAAEYDSDETIEMTEEEVDMAYNTVASKFLNEK</sequence>
<feature type="region of interest" description="Disordered" evidence="1">
    <location>
        <begin position="200"/>
        <end position="227"/>
    </location>
</feature>
<accession>A0A8X7XPR8</accession>
<keyword evidence="4" id="KW-1185">Reference proteome</keyword>
<reference evidence="3" key="1">
    <citation type="journal article" date="2020" name="bioRxiv">
        <title>Hybrid origin of Populus tomentosa Carr. identified through genome sequencing and phylogenomic analysis.</title>
        <authorList>
            <person name="An X."/>
            <person name="Gao K."/>
            <person name="Chen Z."/>
            <person name="Li J."/>
            <person name="Yang X."/>
            <person name="Yang X."/>
            <person name="Zhou J."/>
            <person name="Guo T."/>
            <person name="Zhao T."/>
            <person name="Huang S."/>
            <person name="Miao D."/>
            <person name="Khan W.U."/>
            <person name="Rao P."/>
            <person name="Ye M."/>
            <person name="Lei B."/>
            <person name="Liao W."/>
            <person name="Wang J."/>
            <person name="Ji L."/>
            <person name="Li Y."/>
            <person name="Guo B."/>
            <person name="Mustafa N.S."/>
            <person name="Li S."/>
            <person name="Yun Q."/>
            <person name="Keller S.R."/>
            <person name="Mao J."/>
            <person name="Zhang R."/>
            <person name="Strauss S.H."/>
        </authorList>
    </citation>
    <scope>NUCLEOTIDE SEQUENCE</scope>
    <source>
        <strain evidence="3">GM15</strain>
        <tissue evidence="3">Leaf</tissue>
    </source>
</reference>
<comment type="caution">
    <text evidence="3">The sequence shown here is derived from an EMBL/GenBank/DDBJ whole genome shotgun (WGS) entry which is preliminary data.</text>
</comment>
<protein>
    <recommendedName>
        <fullName evidence="2">BRCT domain-containing protein</fullName>
    </recommendedName>
</protein>
<dbReference type="EMBL" id="JAAWWB010001132">
    <property type="protein sequence ID" value="KAG6736271.1"/>
    <property type="molecule type" value="Genomic_DNA"/>
</dbReference>
<dbReference type="SMART" id="SM00292">
    <property type="entry name" value="BRCT"/>
    <property type="match status" value="1"/>
</dbReference>
<dbReference type="PROSITE" id="PS50172">
    <property type="entry name" value="BRCT"/>
    <property type="match status" value="1"/>
</dbReference>
<feature type="region of interest" description="Disordered" evidence="1">
    <location>
        <begin position="1"/>
        <end position="42"/>
    </location>
</feature>
<dbReference type="InterPro" id="IPR001357">
    <property type="entry name" value="BRCT_dom"/>
</dbReference>
<organism evidence="3 4">
    <name type="scientific">Populus tomentosa</name>
    <name type="common">Chinese white poplar</name>
    <dbReference type="NCBI Taxonomy" id="118781"/>
    <lineage>
        <taxon>Eukaryota</taxon>
        <taxon>Viridiplantae</taxon>
        <taxon>Streptophyta</taxon>
        <taxon>Embryophyta</taxon>
        <taxon>Tracheophyta</taxon>
        <taxon>Spermatophyta</taxon>
        <taxon>Magnoliopsida</taxon>
        <taxon>eudicotyledons</taxon>
        <taxon>Gunneridae</taxon>
        <taxon>Pentapetalae</taxon>
        <taxon>rosids</taxon>
        <taxon>fabids</taxon>
        <taxon>Malpighiales</taxon>
        <taxon>Salicaceae</taxon>
        <taxon>Saliceae</taxon>
        <taxon>Populus</taxon>
    </lineage>
</organism>
<proteinExistence type="predicted"/>
<dbReference type="AlphaFoldDB" id="A0A8X7XPR8"/>
<dbReference type="InterPro" id="IPR036420">
    <property type="entry name" value="BRCT_dom_sf"/>
</dbReference>
<dbReference type="Gene3D" id="3.40.50.10190">
    <property type="entry name" value="BRCT domain"/>
    <property type="match status" value="1"/>
</dbReference>
<name>A0A8X7XPR8_POPTO</name>
<dbReference type="PANTHER" id="PTHR11370">
    <property type="entry name" value="DNA-REPAIR PROTEIN XRCC1"/>
    <property type="match status" value="1"/>
</dbReference>
<dbReference type="Pfam" id="PF12738">
    <property type="entry name" value="PTCB-BRCT"/>
    <property type="match status" value="1"/>
</dbReference>
<feature type="domain" description="BRCT" evidence="2">
    <location>
        <begin position="44"/>
        <end position="143"/>
    </location>
</feature>
<evidence type="ECO:0000313" key="4">
    <source>
        <dbReference type="Proteomes" id="UP000886885"/>
    </source>
</evidence>
<dbReference type="Proteomes" id="UP000886885">
    <property type="component" value="Unassembled WGS sequence"/>
</dbReference>
<evidence type="ECO:0000256" key="1">
    <source>
        <dbReference type="SAM" id="MobiDB-lite"/>
    </source>
</evidence>
<feature type="region of interest" description="Disordered" evidence="1">
    <location>
        <begin position="394"/>
        <end position="425"/>
    </location>
</feature>
<dbReference type="PANTHER" id="PTHR11370:SF5">
    <property type="entry name" value="DNA REPAIR PROTEIN XRCC1"/>
    <property type="match status" value="1"/>
</dbReference>
<gene>
    <name evidence="3" type="ORF">POTOM_060989</name>
</gene>
<feature type="compositionally biased region" description="Basic and acidic residues" evidence="1">
    <location>
        <begin position="1"/>
        <end position="17"/>
    </location>
</feature>
<dbReference type="OrthoDB" id="25840at2759"/>
<evidence type="ECO:0000313" key="3">
    <source>
        <dbReference type="EMBL" id="KAG6736271.1"/>
    </source>
</evidence>
<evidence type="ECO:0000259" key="2">
    <source>
        <dbReference type="PROSITE" id="PS50172"/>
    </source>
</evidence>